<dbReference type="Proteomes" id="UP000299102">
    <property type="component" value="Unassembled WGS sequence"/>
</dbReference>
<dbReference type="GO" id="GO:0005886">
    <property type="term" value="C:plasma membrane"/>
    <property type="evidence" value="ECO:0007669"/>
    <property type="project" value="TreeGrafter"/>
</dbReference>
<keyword evidence="4 12" id="KW-0894">Sodium channel</keyword>
<sequence>MDSSHGKRSPRIFAISTNGYRSFWLAAVVLSFFCASFFILNVYNKWSQSPMIVSINPESMPLTALPFPAITVCNVNQAKKSVAETIKEKTNDSKNISRGVYCNRTQIRIDAADASWSGTKSLDPTICRSVNAQWDRKLLRSLCSSDSETTLFEKGDASQVNWEYFRAFLIRVTQPCSEMLQSCEWRFESRPCSALFNAQLTDEGLCCTFNAVHRDFMFRNPNEVSDLNISYPSQPVNWTAENGYPEDSPVEAFPWRPAGTGVRQGLTLVLDAAVDEYYCATTSSVGFKIHMHNPTETPKISEFGDLYPPGIETRVAIIPKIYDANPQLVSIDVSKRHCVFSSERSLVFFRTYTEKNCQMECQSRLMLDECNCVLYYMPKDIRYIRASQTVRRDIVPRASHVDATGSSEPQGTLRSAVRIVTNIPNTEDAPTTPEQIRVRVTS</sequence>
<evidence type="ECO:0000256" key="3">
    <source>
        <dbReference type="ARBA" id="ARBA00022448"/>
    </source>
</evidence>
<evidence type="ECO:0000256" key="5">
    <source>
        <dbReference type="ARBA" id="ARBA00022692"/>
    </source>
</evidence>
<keyword evidence="3 12" id="KW-0813">Transport</keyword>
<evidence type="ECO:0000256" key="2">
    <source>
        <dbReference type="ARBA" id="ARBA00007193"/>
    </source>
</evidence>
<dbReference type="EMBL" id="BGZK01002069">
    <property type="protein sequence ID" value="GBP90248.1"/>
    <property type="molecule type" value="Genomic_DNA"/>
</dbReference>
<keyword evidence="10 12" id="KW-0739">Sodium transport</keyword>
<comment type="caution">
    <text evidence="15">The sequence shown here is derived from an EMBL/GenBank/DDBJ whole genome shotgun (WGS) entry which is preliminary data.</text>
</comment>
<keyword evidence="7" id="KW-0915">Sodium</keyword>
<evidence type="ECO:0000256" key="4">
    <source>
        <dbReference type="ARBA" id="ARBA00022461"/>
    </source>
</evidence>
<evidence type="ECO:0000313" key="16">
    <source>
        <dbReference type="Proteomes" id="UP000299102"/>
    </source>
</evidence>
<evidence type="ECO:0000256" key="7">
    <source>
        <dbReference type="ARBA" id="ARBA00023053"/>
    </source>
</evidence>
<evidence type="ECO:0000256" key="13">
    <source>
        <dbReference type="SAM" id="MobiDB-lite"/>
    </source>
</evidence>
<dbReference type="PANTHER" id="PTHR11690">
    <property type="entry name" value="AMILORIDE-SENSITIVE SODIUM CHANNEL-RELATED"/>
    <property type="match status" value="1"/>
</dbReference>
<evidence type="ECO:0000256" key="14">
    <source>
        <dbReference type="SAM" id="Phobius"/>
    </source>
</evidence>
<keyword evidence="6 14" id="KW-1133">Transmembrane helix</keyword>
<feature type="region of interest" description="Disordered" evidence="13">
    <location>
        <begin position="423"/>
        <end position="442"/>
    </location>
</feature>
<comment type="subcellular location">
    <subcellularLocation>
        <location evidence="1">Membrane</location>
        <topology evidence="1">Multi-pass membrane protein</topology>
    </subcellularLocation>
</comment>
<keyword evidence="8 12" id="KW-0406">Ion transport</keyword>
<keyword evidence="16" id="KW-1185">Reference proteome</keyword>
<dbReference type="InterPro" id="IPR001873">
    <property type="entry name" value="ENaC"/>
</dbReference>
<evidence type="ECO:0000256" key="1">
    <source>
        <dbReference type="ARBA" id="ARBA00004141"/>
    </source>
</evidence>
<gene>
    <name evidence="15" type="primary">ppk28</name>
    <name evidence="15" type="ORF">EVAR_89367_1</name>
</gene>
<dbReference type="OrthoDB" id="6021021at2759"/>
<dbReference type="PANTHER" id="PTHR11690:SF243">
    <property type="entry name" value="PICKPOCKET 12-RELATED"/>
    <property type="match status" value="1"/>
</dbReference>
<reference evidence="15 16" key="1">
    <citation type="journal article" date="2019" name="Commun. Biol.">
        <title>The bagworm genome reveals a unique fibroin gene that provides high tensile strength.</title>
        <authorList>
            <person name="Kono N."/>
            <person name="Nakamura H."/>
            <person name="Ohtoshi R."/>
            <person name="Tomita M."/>
            <person name="Numata K."/>
            <person name="Arakawa K."/>
        </authorList>
    </citation>
    <scope>NUCLEOTIDE SEQUENCE [LARGE SCALE GENOMIC DNA]</scope>
</reference>
<comment type="similarity">
    <text evidence="2 12">Belongs to the amiloride-sensitive sodium channel (TC 1.A.6) family.</text>
</comment>
<dbReference type="STRING" id="151549.A0A4C1ZR50"/>
<keyword evidence="9 14" id="KW-0472">Membrane</keyword>
<organism evidence="15 16">
    <name type="scientific">Eumeta variegata</name>
    <name type="common">Bagworm moth</name>
    <name type="synonym">Eumeta japonica</name>
    <dbReference type="NCBI Taxonomy" id="151549"/>
    <lineage>
        <taxon>Eukaryota</taxon>
        <taxon>Metazoa</taxon>
        <taxon>Ecdysozoa</taxon>
        <taxon>Arthropoda</taxon>
        <taxon>Hexapoda</taxon>
        <taxon>Insecta</taxon>
        <taxon>Pterygota</taxon>
        <taxon>Neoptera</taxon>
        <taxon>Endopterygota</taxon>
        <taxon>Lepidoptera</taxon>
        <taxon>Glossata</taxon>
        <taxon>Ditrysia</taxon>
        <taxon>Tineoidea</taxon>
        <taxon>Psychidae</taxon>
        <taxon>Oiketicinae</taxon>
        <taxon>Eumeta</taxon>
    </lineage>
</organism>
<evidence type="ECO:0000313" key="15">
    <source>
        <dbReference type="EMBL" id="GBP90248.1"/>
    </source>
</evidence>
<proteinExistence type="inferred from homology"/>
<evidence type="ECO:0000256" key="11">
    <source>
        <dbReference type="ARBA" id="ARBA00023303"/>
    </source>
</evidence>
<name>A0A4C1ZR50_EUMVA</name>
<dbReference type="GO" id="GO:0015280">
    <property type="term" value="F:ligand-gated sodium channel activity"/>
    <property type="evidence" value="ECO:0007669"/>
    <property type="project" value="TreeGrafter"/>
</dbReference>
<dbReference type="AlphaFoldDB" id="A0A4C1ZR50"/>
<dbReference type="Gene3D" id="2.60.470.10">
    <property type="entry name" value="Acid-sensing ion channels like domains"/>
    <property type="match status" value="1"/>
</dbReference>
<protein>
    <submittedName>
        <fullName evidence="15">Pickpocket protein 28</fullName>
    </submittedName>
</protein>
<dbReference type="Pfam" id="PF00858">
    <property type="entry name" value="ASC"/>
    <property type="match status" value="1"/>
</dbReference>
<evidence type="ECO:0000256" key="9">
    <source>
        <dbReference type="ARBA" id="ARBA00023136"/>
    </source>
</evidence>
<evidence type="ECO:0000256" key="6">
    <source>
        <dbReference type="ARBA" id="ARBA00022989"/>
    </source>
</evidence>
<evidence type="ECO:0000256" key="8">
    <source>
        <dbReference type="ARBA" id="ARBA00023065"/>
    </source>
</evidence>
<evidence type="ECO:0000256" key="10">
    <source>
        <dbReference type="ARBA" id="ARBA00023201"/>
    </source>
</evidence>
<evidence type="ECO:0000256" key="12">
    <source>
        <dbReference type="RuleBase" id="RU000679"/>
    </source>
</evidence>
<dbReference type="PRINTS" id="PR01078">
    <property type="entry name" value="AMINACHANNEL"/>
</dbReference>
<feature type="transmembrane region" description="Helical" evidence="14">
    <location>
        <begin position="21"/>
        <end position="43"/>
    </location>
</feature>
<keyword evidence="5 12" id="KW-0812">Transmembrane</keyword>
<keyword evidence="11 12" id="KW-0407">Ion channel</keyword>
<accession>A0A4C1ZR50</accession>